<evidence type="ECO:0000256" key="1">
    <source>
        <dbReference type="SAM" id="MobiDB-lite"/>
    </source>
</evidence>
<dbReference type="Gene3D" id="3.10.10.10">
    <property type="entry name" value="HIV Type 1 Reverse Transcriptase, subunit A, domain 1"/>
    <property type="match status" value="1"/>
</dbReference>
<dbReference type="PROSITE" id="PS50878">
    <property type="entry name" value="RT_POL"/>
    <property type="match status" value="1"/>
</dbReference>
<dbReference type="InterPro" id="IPR021109">
    <property type="entry name" value="Peptidase_aspartic_dom_sf"/>
</dbReference>
<dbReference type="CDD" id="cd00303">
    <property type="entry name" value="retropepsin_like"/>
    <property type="match status" value="1"/>
</dbReference>
<protein>
    <recommendedName>
        <fullName evidence="2">Reverse transcriptase domain-containing protein</fullName>
    </recommendedName>
</protein>
<evidence type="ECO:0000313" key="4">
    <source>
        <dbReference type="Proteomes" id="UP000242715"/>
    </source>
</evidence>
<evidence type="ECO:0000259" key="2">
    <source>
        <dbReference type="PROSITE" id="PS50878"/>
    </source>
</evidence>
<proteinExistence type="predicted"/>
<reference evidence="4" key="1">
    <citation type="journal article" date="2017" name="Front. Plant Sci.">
        <title>Climate Clever Clovers: New Paradigm to Reduce the Environmental Footprint of Ruminants by Breeding Low Methanogenic Forages Utilizing Haplotype Variation.</title>
        <authorList>
            <person name="Kaur P."/>
            <person name="Appels R."/>
            <person name="Bayer P.E."/>
            <person name="Keeble-Gagnere G."/>
            <person name="Wang J."/>
            <person name="Hirakawa H."/>
            <person name="Shirasawa K."/>
            <person name="Vercoe P."/>
            <person name="Stefanova K."/>
            <person name="Durmic Z."/>
            <person name="Nichols P."/>
            <person name="Revell C."/>
            <person name="Isobe S.N."/>
            <person name="Edwards D."/>
            <person name="Erskine W."/>
        </authorList>
    </citation>
    <scope>NUCLEOTIDE SEQUENCE [LARGE SCALE GENOMIC DNA]</scope>
    <source>
        <strain evidence="4">cv. Daliak</strain>
    </source>
</reference>
<dbReference type="PANTHER" id="PTHR24559">
    <property type="entry name" value="TRANSPOSON TY3-I GAG-POL POLYPROTEIN"/>
    <property type="match status" value="1"/>
</dbReference>
<evidence type="ECO:0000313" key="3">
    <source>
        <dbReference type="EMBL" id="GAU10374.1"/>
    </source>
</evidence>
<dbReference type="AlphaFoldDB" id="A0A1B5Z8D9"/>
<dbReference type="Pfam" id="PF00078">
    <property type="entry name" value="RVT_1"/>
    <property type="match status" value="1"/>
</dbReference>
<name>A0A1B5Z8D9_TRISU</name>
<feature type="domain" description="Reverse transcriptase" evidence="2">
    <location>
        <begin position="415"/>
        <end position="594"/>
    </location>
</feature>
<feature type="non-terminal residue" evidence="3">
    <location>
        <position position="1"/>
    </location>
</feature>
<dbReference type="CDD" id="cd01647">
    <property type="entry name" value="RT_LTR"/>
    <property type="match status" value="1"/>
</dbReference>
<feature type="non-terminal residue" evidence="3">
    <location>
        <position position="687"/>
    </location>
</feature>
<dbReference type="EMBL" id="BCLP01043101">
    <property type="protein sequence ID" value="GAU10374.1"/>
    <property type="molecule type" value="Genomic_DNA"/>
</dbReference>
<dbReference type="Gene3D" id="2.40.70.10">
    <property type="entry name" value="Acid Proteases"/>
    <property type="match status" value="1"/>
</dbReference>
<keyword evidence="4" id="KW-1185">Reference proteome</keyword>
<dbReference type="Proteomes" id="UP000242715">
    <property type="component" value="Unassembled WGS sequence"/>
</dbReference>
<dbReference type="Gene3D" id="3.30.70.270">
    <property type="match status" value="2"/>
</dbReference>
<dbReference type="InterPro" id="IPR000477">
    <property type="entry name" value="RT_dom"/>
</dbReference>
<sequence length="687" mass="77121">GYARQYVDGQPRVVNNNAPRQNQLAVDPASPEQHVEDENRVIGGVALAISRPEDFLPLQTDKEKGALDYLAAHLDGSWENFPGALVISGGGFNPITIGSIKRKFDEEEVPGGSPNFQIPLLVRAKMANFDVRRILVDQGSSCDIMYSGLFKVLQLTEENLVPYVGFDLQGFNGSTTKPWGYVDLIVTFGENKAMKSVKVKFLVVDCPSLYNCIIGRPTLAELFAVSSTIHLKLKYYTKDGQVATINGDIEAARRCFEAASKNLNSVVTPKKKKAEAKLPGVNSISTEDEVELDARTSKKERKQEKTGKDDLLIKENYRPIPDGEFELVPLGEDPTKGVKIGADLPDLVKRQLKACLRENAELFAWSAAEMPGIDPEVACHQLTIDHRASAVVQRRRKQSPKKAEAARKAVKDLLEVNFIAEAQYTTWLSNVVLVKKSNGKWRMCVDYTDLNRACPKDAYPLPNIDKLVDNSSGFKLLSFMDAYSGYNQIKMAEIDKKKTAFMTETGNYYYNVMPFGLKNAGATYQRMMNKVFHNEIGDMLEVYMDDMIVKSEEEIDHTIHLKRVFDQARKFNMRFNPEKCTFGVKAGKFLGFYLTERGIEANPDKCRAFFDYPTPKSKKSIQTLNGMLTSMARFVAKSAQHALPLFKLLRKETTFEWTEECEGALQHLKRALSEPPVLTRPVEGEKL</sequence>
<dbReference type="InterPro" id="IPR043128">
    <property type="entry name" value="Rev_trsase/Diguanyl_cyclase"/>
</dbReference>
<dbReference type="InterPro" id="IPR053134">
    <property type="entry name" value="RNA-dir_DNA_polymerase"/>
</dbReference>
<dbReference type="SUPFAM" id="SSF56672">
    <property type="entry name" value="DNA/RNA polymerases"/>
    <property type="match status" value="1"/>
</dbReference>
<feature type="compositionally biased region" description="Basic and acidic residues" evidence="1">
    <location>
        <begin position="292"/>
        <end position="309"/>
    </location>
</feature>
<dbReference type="PANTHER" id="PTHR24559:SF444">
    <property type="entry name" value="REVERSE TRANSCRIPTASE DOMAIN-CONTAINING PROTEIN"/>
    <property type="match status" value="1"/>
</dbReference>
<organism evidence="3 4">
    <name type="scientific">Trifolium subterraneum</name>
    <name type="common">Subterranean clover</name>
    <dbReference type="NCBI Taxonomy" id="3900"/>
    <lineage>
        <taxon>Eukaryota</taxon>
        <taxon>Viridiplantae</taxon>
        <taxon>Streptophyta</taxon>
        <taxon>Embryophyta</taxon>
        <taxon>Tracheophyta</taxon>
        <taxon>Spermatophyta</taxon>
        <taxon>Magnoliopsida</taxon>
        <taxon>eudicotyledons</taxon>
        <taxon>Gunneridae</taxon>
        <taxon>Pentapetalae</taxon>
        <taxon>rosids</taxon>
        <taxon>fabids</taxon>
        <taxon>Fabales</taxon>
        <taxon>Fabaceae</taxon>
        <taxon>Papilionoideae</taxon>
        <taxon>50 kb inversion clade</taxon>
        <taxon>NPAAA clade</taxon>
        <taxon>Hologalegina</taxon>
        <taxon>IRL clade</taxon>
        <taxon>Trifolieae</taxon>
        <taxon>Trifolium</taxon>
    </lineage>
</organism>
<comment type="caution">
    <text evidence="3">The sequence shown here is derived from an EMBL/GenBank/DDBJ whole genome shotgun (WGS) entry which is preliminary data.</text>
</comment>
<feature type="region of interest" description="Disordered" evidence="1">
    <location>
        <begin position="289"/>
        <end position="309"/>
    </location>
</feature>
<dbReference type="InterPro" id="IPR043502">
    <property type="entry name" value="DNA/RNA_pol_sf"/>
</dbReference>
<gene>
    <name evidence="3" type="ORF">TSUD_419030</name>
</gene>
<dbReference type="OrthoDB" id="1420897at2759"/>
<accession>A0A1B5Z8D9</accession>